<evidence type="ECO:0000256" key="1">
    <source>
        <dbReference type="SAM" id="Phobius"/>
    </source>
</evidence>
<feature type="transmembrane region" description="Helical" evidence="1">
    <location>
        <begin position="12"/>
        <end position="32"/>
    </location>
</feature>
<protein>
    <submittedName>
        <fullName evidence="2">Uncharacterized protein</fullName>
    </submittedName>
</protein>
<evidence type="ECO:0000313" key="2">
    <source>
        <dbReference type="EMBL" id="MPM96347.1"/>
    </source>
</evidence>
<gene>
    <name evidence="2" type="ORF">SDC9_143507</name>
</gene>
<name>A0A645E3R0_9ZZZZ</name>
<accession>A0A645E3R0</accession>
<dbReference type="EMBL" id="VSSQ01042736">
    <property type="protein sequence ID" value="MPM96347.1"/>
    <property type="molecule type" value="Genomic_DNA"/>
</dbReference>
<dbReference type="AlphaFoldDB" id="A0A645E3R0"/>
<comment type="caution">
    <text evidence="2">The sequence shown here is derived from an EMBL/GenBank/DDBJ whole genome shotgun (WGS) entry which is preliminary data.</text>
</comment>
<reference evidence="2" key="1">
    <citation type="submission" date="2019-08" db="EMBL/GenBank/DDBJ databases">
        <authorList>
            <person name="Kucharzyk K."/>
            <person name="Murdoch R.W."/>
            <person name="Higgins S."/>
            <person name="Loffler F."/>
        </authorList>
    </citation>
    <scope>NUCLEOTIDE SEQUENCE</scope>
</reference>
<organism evidence="2">
    <name type="scientific">bioreactor metagenome</name>
    <dbReference type="NCBI Taxonomy" id="1076179"/>
    <lineage>
        <taxon>unclassified sequences</taxon>
        <taxon>metagenomes</taxon>
        <taxon>ecological metagenomes</taxon>
    </lineage>
</organism>
<sequence>MGLLTILADQAQHRIAIVAYLRVVIAIGVVFAERPPERAALLLQFVRHTRRKAAKELHFAVEKRILLLFLFGEKMHALHVISGFLRSFLGACQRPCRVCAHLFRDQNRHRAPAQGSG</sequence>
<keyword evidence="1" id="KW-0472">Membrane</keyword>
<keyword evidence="1" id="KW-1133">Transmembrane helix</keyword>
<proteinExistence type="predicted"/>
<keyword evidence="1" id="KW-0812">Transmembrane</keyword>